<keyword evidence="1" id="KW-1133">Transmembrane helix</keyword>
<dbReference type="AlphaFoldDB" id="A0A8S3RRT7"/>
<sequence length="161" mass="17912">MGYYMKRIENNTILIKLKVSGVLDWMVVGKVTEYGQNVTLFCNVSNCCPKDAAVSTAPPNVPTGNSKLSQGEIASIITGIAMVIVLVVILIYFWIRKIKASCILNAYEFKLKILDTNKLDKELPETIPLVDNEGLSDLKEKVVKLENEQTEVIPKNIRGIL</sequence>
<reference evidence="2" key="1">
    <citation type="submission" date="2021-03" db="EMBL/GenBank/DDBJ databases">
        <authorList>
            <person name="Bekaert M."/>
        </authorList>
    </citation>
    <scope>NUCLEOTIDE SEQUENCE</scope>
</reference>
<keyword evidence="1" id="KW-0812">Transmembrane</keyword>
<dbReference type="EMBL" id="CAJPWZ010001174">
    <property type="protein sequence ID" value="CAG2209438.1"/>
    <property type="molecule type" value="Genomic_DNA"/>
</dbReference>
<name>A0A8S3RRT7_MYTED</name>
<keyword evidence="1" id="KW-0472">Membrane</keyword>
<evidence type="ECO:0000313" key="3">
    <source>
        <dbReference type="Proteomes" id="UP000683360"/>
    </source>
</evidence>
<gene>
    <name evidence="2" type="ORF">MEDL_23567</name>
</gene>
<accession>A0A8S3RRT7</accession>
<feature type="transmembrane region" description="Helical" evidence="1">
    <location>
        <begin position="73"/>
        <end position="95"/>
    </location>
</feature>
<keyword evidence="3" id="KW-1185">Reference proteome</keyword>
<evidence type="ECO:0000256" key="1">
    <source>
        <dbReference type="SAM" id="Phobius"/>
    </source>
</evidence>
<protein>
    <submittedName>
        <fullName evidence="2">Uncharacterized protein</fullName>
    </submittedName>
</protein>
<comment type="caution">
    <text evidence="2">The sequence shown here is derived from an EMBL/GenBank/DDBJ whole genome shotgun (WGS) entry which is preliminary data.</text>
</comment>
<evidence type="ECO:0000313" key="2">
    <source>
        <dbReference type="EMBL" id="CAG2209438.1"/>
    </source>
</evidence>
<organism evidence="2 3">
    <name type="scientific">Mytilus edulis</name>
    <name type="common">Blue mussel</name>
    <dbReference type="NCBI Taxonomy" id="6550"/>
    <lineage>
        <taxon>Eukaryota</taxon>
        <taxon>Metazoa</taxon>
        <taxon>Spiralia</taxon>
        <taxon>Lophotrochozoa</taxon>
        <taxon>Mollusca</taxon>
        <taxon>Bivalvia</taxon>
        <taxon>Autobranchia</taxon>
        <taxon>Pteriomorphia</taxon>
        <taxon>Mytilida</taxon>
        <taxon>Mytiloidea</taxon>
        <taxon>Mytilidae</taxon>
        <taxon>Mytilinae</taxon>
        <taxon>Mytilus</taxon>
    </lineage>
</organism>
<proteinExistence type="predicted"/>
<dbReference type="Proteomes" id="UP000683360">
    <property type="component" value="Unassembled WGS sequence"/>
</dbReference>